<protein>
    <submittedName>
        <fullName evidence="2">Phosphotransferase enzyme family protein</fullName>
    </submittedName>
</protein>
<sequence length="271" mass="30830">MDTMTKLSEGRTAEVFTQDQGKILKLYRNGFPKEAVKYEYEVNRIVARLGIPAPATYDIIDVDDRSGIVFERIEGETLLRMGIQHPDDLDRLIAEFTDLHYQIHKHELDTELVGASPVLKQKAVLARNIRNAAPLSDEMKAKIIDDLEKLPDGNYLCHGDFHPENVMIGQRSWIIDWMTGMIGNPAGDVARTLLLFRFGTLPEEAPQNVKDALERMREKINGIYLQQYLSYSGLQLVDIEAWTLPVAAARLCEWIPDEEKALLIGLIEERL</sequence>
<dbReference type="InterPro" id="IPR011009">
    <property type="entry name" value="Kinase-like_dom_sf"/>
</dbReference>
<keyword evidence="3" id="KW-1185">Reference proteome</keyword>
<dbReference type="Gene3D" id="3.90.1200.10">
    <property type="match status" value="1"/>
</dbReference>
<feature type="domain" description="Aminoglycoside phosphotransferase" evidence="1">
    <location>
        <begin position="7"/>
        <end position="213"/>
    </location>
</feature>
<accession>A0ABY4RTC7</accession>
<dbReference type="Pfam" id="PF01636">
    <property type="entry name" value="APH"/>
    <property type="match status" value="1"/>
</dbReference>
<name>A0ABY4RTC7_9BACL</name>
<reference evidence="2" key="2">
    <citation type="journal article" date="2021" name="J Anim Sci Technol">
        <title>Complete genome sequence of Paenibacillus konkukensis sp. nov. SK3146 as a potential probiotic strain.</title>
        <authorList>
            <person name="Jung H.I."/>
            <person name="Park S."/>
            <person name="Niu K.M."/>
            <person name="Lee S.W."/>
            <person name="Kothari D."/>
            <person name="Yi K.J."/>
            <person name="Kim S.K."/>
        </authorList>
    </citation>
    <scope>NUCLEOTIDE SEQUENCE</scope>
    <source>
        <strain evidence="2">SK3146</strain>
    </source>
</reference>
<dbReference type="SUPFAM" id="SSF56112">
    <property type="entry name" value="Protein kinase-like (PK-like)"/>
    <property type="match status" value="1"/>
</dbReference>
<dbReference type="InterPro" id="IPR051678">
    <property type="entry name" value="AGP_Transferase"/>
</dbReference>
<evidence type="ECO:0000259" key="1">
    <source>
        <dbReference type="Pfam" id="PF01636"/>
    </source>
</evidence>
<reference evidence="2" key="1">
    <citation type="submission" date="2018-02" db="EMBL/GenBank/DDBJ databases">
        <authorList>
            <person name="Kim S.-K."/>
            <person name="Jung H.-I."/>
            <person name="Lee S.-W."/>
        </authorList>
    </citation>
    <scope>NUCLEOTIDE SEQUENCE</scope>
    <source>
        <strain evidence="2">SK3146</strain>
    </source>
</reference>
<organism evidence="2 3">
    <name type="scientific">Paenibacillus konkukensis</name>
    <dbReference type="NCBI Taxonomy" id="2020716"/>
    <lineage>
        <taxon>Bacteria</taxon>
        <taxon>Bacillati</taxon>
        <taxon>Bacillota</taxon>
        <taxon>Bacilli</taxon>
        <taxon>Bacillales</taxon>
        <taxon>Paenibacillaceae</taxon>
        <taxon>Paenibacillus</taxon>
    </lineage>
</organism>
<proteinExistence type="predicted"/>
<gene>
    <name evidence="2" type="ORF">SK3146_03892</name>
</gene>
<evidence type="ECO:0000313" key="3">
    <source>
        <dbReference type="Proteomes" id="UP001057134"/>
    </source>
</evidence>
<dbReference type="Proteomes" id="UP001057134">
    <property type="component" value="Chromosome"/>
</dbReference>
<evidence type="ECO:0000313" key="2">
    <source>
        <dbReference type="EMBL" id="UQZ84637.1"/>
    </source>
</evidence>
<dbReference type="InterPro" id="IPR002575">
    <property type="entry name" value="Aminoglycoside_PTrfase"/>
</dbReference>
<dbReference type="EMBL" id="CP027059">
    <property type="protein sequence ID" value="UQZ84637.1"/>
    <property type="molecule type" value="Genomic_DNA"/>
</dbReference>
<dbReference type="PANTHER" id="PTHR21310">
    <property type="entry name" value="AMINOGLYCOSIDE PHOSPHOTRANSFERASE-RELATED-RELATED"/>
    <property type="match status" value="1"/>
</dbReference>